<dbReference type="Pfam" id="PF00709">
    <property type="entry name" value="Adenylsucc_synt"/>
    <property type="match status" value="1"/>
</dbReference>
<comment type="caution">
    <text evidence="8">The sequence shown here is derived from an EMBL/GenBank/DDBJ whole genome shotgun (WGS) entry which is preliminary data.</text>
</comment>
<evidence type="ECO:0000256" key="2">
    <source>
        <dbReference type="ARBA" id="ARBA00022723"/>
    </source>
</evidence>
<accession>A0A1F6DE91</accession>
<comment type="similarity">
    <text evidence="7">Belongs to the adenylosuccinate synthetase family.</text>
</comment>
<keyword evidence="6 7" id="KW-0342">GTP-binding</keyword>
<dbReference type="GO" id="GO:0046040">
    <property type="term" value="P:IMP metabolic process"/>
    <property type="evidence" value="ECO:0007669"/>
    <property type="project" value="TreeGrafter"/>
</dbReference>
<protein>
    <recommendedName>
        <fullName evidence="7">Adenylosuccinate synthetase</fullName>
        <shortName evidence="7">AMPSase</shortName>
        <shortName evidence="7">AdSS</shortName>
        <ecNumber evidence="7">6.3.4.4</ecNumber>
    </recommendedName>
    <alternativeName>
        <fullName evidence="7">IMP--aspartate ligase</fullName>
    </alternativeName>
</protein>
<dbReference type="GO" id="GO:0000287">
    <property type="term" value="F:magnesium ion binding"/>
    <property type="evidence" value="ECO:0007669"/>
    <property type="project" value="UniProtKB-UniRule"/>
</dbReference>
<dbReference type="HAMAP" id="MF_00011">
    <property type="entry name" value="Adenylosucc_synth"/>
    <property type="match status" value="1"/>
</dbReference>
<evidence type="ECO:0000256" key="7">
    <source>
        <dbReference type="HAMAP-Rule" id="MF_00011"/>
    </source>
</evidence>
<dbReference type="InterPro" id="IPR042111">
    <property type="entry name" value="Adenylosuccinate_synth_dom3"/>
</dbReference>
<dbReference type="PANTHER" id="PTHR11846:SF0">
    <property type="entry name" value="ADENYLOSUCCINATE SYNTHETASE"/>
    <property type="match status" value="1"/>
</dbReference>
<dbReference type="InterPro" id="IPR042110">
    <property type="entry name" value="Adenylosuccinate_synth_dom2"/>
</dbReference>
<evidence type="ECO:0000313" key="8">
    <source>
        <dbReference type="EMBL" id="OGG59753.1"/>
    </source>
</evidence>
<keyword evidence="5 7" id="KW-0460">Magnesium</keyword>
<keyword evidence="7" id="KW-0963">Cytoplasm</keyword>
<keyword evidence="4 7" id="KW-0658">Purine biosynthesis</keyword>
<sequence length="468" mass="52035">MEEIMEQNATIVVDLGFGDAGKGTIIDFLARKARISTVVRFNGGAQAAHNVIAPDGRHHTFAQFGSGTLAGARTHLSRFMLIDLTAMAQEAEHLAQLGCDDVFSRLTVDEDALVVTPFQKAANRLREISRGDGKHGSCGMGIGETMADMLAFPEWAVRARDLRNPETLEKKMRFFQEMKREEFRHQLEHLAFNPFAKNEAELLATPDAAALYARHLWRLAMRFRIVPGSYLRTIAAAGDLLFEGAQGVLLDEWHGFHPYTTWSTATPANALELLSEIGYDGSIERLGVLRAYFTRHGAGPFVTEDSGLSVMLPDAFNKPGTWQGDFRVGWFDLVMARYAITVSGGIDSLAITNLDRFAKIPDAKIAMAYHVPEERMVHDGKRIALSRIEGNMTRVDRLFRKETLTDLTYQEALTRLLQSAIPEYRPAPGNEEGYLQLIERELSVPVTITSHGPTALGKHLRTRLLKAA</sequence>
<keyword evidence="2 7" id="KW-0479">Metal-binding</keyword>
<comment type="subunit">
    <text evidence="7">Homodimer.</text>
</comment>
<feature type="binding site" evidence="7">
    <location>
        <position position="19"/>
    </location>
    <ligand>
        <name>Mg(2+)</name>
        <dbReference type="ChEBI" id="CHEBI:18420"/>
    </ligand>
</feature>
<comment type="catalytic activity">
    <reaction evidence="7">
        <text>IMP + L-aspartate + GTP = N(6)-(1,2-dicarboxyethyl)-AMP + GDP + phosphate + 2 H(+)</text>
        <dbReference type="Rhea" id="RHEA:15753"/>
        <dbReference type="ChEBI" id="CHEBI:15378"/>
        <dbReference type="ChEBI" id="CHEBI:29991"/>
        <dbReference type="ChEBI" id="CHEBI:37565"/>
        <dbReference type="ChEBI" id="CHEBI:43474"/>
        <dbReference type="ChEBI" id="CHEBI:57567"/>
        <dbReference type="ChEBI" id="CHEBI:58053"/>
        <dbReference type="ChEBI" id="CHEBI:58189"/>
        <dbReference type="EC" id="6.3.4.4"/>
    </reaction>
</comment>
<dbReference type="EC" id="6.3.4.4" evidence="7"/>
<keyword evidence="1 7" id="KW-0436">Ligase</keyword>
<dbReference type="Proteomes" id="UP000176377">
    <property type="component" value="Unassembled WGS sequence"/>
</dbReference>
<dbReference type="Gene3D" id="3.90.170.10">
    <property type="entry name" value="Adenylosuccinate Synthetase, subunit A, domain 3"/>
    <property type="match status" value="1"/>
</dbReference>
<dbReference type="InterPro" id="IPR042109">
    <property type="entry name" value="Adenylosuccinate_synth_dom1"/>
</dbReference>
<dbReference type="SUPFAM" id="SSF52540">
    <property type="entry name" value="P-loop containing nucleoside triphosphate hydrolases"/>
    <property type="match status" value="1"/>
</dbReference>
<feature type="binding site" evidence="7">
    <location>
        <begin position="353"/>
        <end position="355"/>
    </location>
    <ligand>
        <name>GTP</name>
        <dbReference type="ChEBI" id="CHEBI:37565"/>
    </ligand>
</feature>
<dbReference type="PANTHER" id="PTHR11846">
    <property type="entry name" value="ADENYLOSUCCINATE SYNTHETASE"/>
    <property type="match status" value="1"/>
</dbReference>
<evidence type="ECO:0000256" key="6">
    <source>
        <dbReference type="ARBA" id="ARBA00023134"/>
    </source>
</evidence>
<feature type="active site" description="Proton donor" evidence="7">
    <location>
        <position position="49"/>
    </location>
</feature>
<comment type="function">
    <text evidence="7">Plays an important role in the de novo pathway of purine nucleotide biosynthesis. Catalyzes the first committed step in the biosynthesis of AMP from IMP.</text>
</comment>
<feature type="binding site" evidence="7">
    <location>
        <begin position="450"/>
        <end position="452"/>
    </location>
    <ligand>
        <name>GTP</name>
        <dbReference type="ChEBI" id="CHEBI:37565"/>
    </ligand>
</feature>
<evidence type="ECO:0000256" key="1">
    <source>
        <dbReference type="ARBA" id="ARBA00022598"/>
    </source>
</evidence>
<dbReference type="UniPathway" id="UPA00075">
    <property type="reaction ID" value="UER00335"/>
</dbReference>
<proteinExistence type="inferred from homology"/>
<evidence type="ECO:0000313" key="9">
    <source>
        <dbReference type="Proteomes" id="UP000176377"/>
    </source>
</evidence>
<gene>
    <name evidence="7" type="primary">purA</name>
    <name evidence="8" type="ORF">A2765_04155</name>
</gene>
<dbReference type="GO" id="GO:0044208">
    <property type="term" value="P:'de novo' AMP biosynthetic process"/>
    <property type="evidence" value="ECO:0007669"/>
    <property type="project" value="UniProtKB-UniRule"/>
</dbReference>
<dbReference type="EMBL" id="MFLA01000016">
    <property type="protein sequence ID" value="OGG59753.1"/>
    <property type="molecule type" value="Genomic_DNA"/>
</dbReference>
<name>A0A1F6DE91_9BACT</name>
<feature type="binding site" description="in other chain" evidence="7">
    <location>
        <position position="246"/>
    </location>
    <ligand>
        <name>IMP</name>
        <dbReference type="ChEBI" id="CHEBI:58053"/>
        <note>ligand shared between dimeric partners</note>
    </ligand>
</feature>
<comment type="caution">
    <text evidence="7">Lacks conserved residue(s) required for the propagation of feature annotation.</text>
</comment>
<comment type="cofactor">
    <cofactor evidence="7">
        <name>Mg(2+)</name>
        <dbReference type="ChEBI" id="CHEBI:18420"/>
    </cofactor>
    <text evidence="7">Binds 1 Mg(2+) ion per subunit.</text>
</comment>
<comment type="pathway">
    <text evidence="7">Purine metabolism; AMP biosynthesis via de novo pathway; AMP from IMP: step 1/2.</text>
</comment>
<feature type="binding site" description="in other chain" evidence="7">
    <location>
        <position position="261"/>
    </location>
    <ligand>
        <name>IMP</name>
        <dbReference type="ChEBI" id="CHEBI:58053"/>
        <note>ligand shared between dimeric partners</note>
    </ligand>
</feature>
<feature type="active site" description="Proton acceptor" evidence="7">
    <location>
        <position position="19"/>
    </location>
</feature>
<evidence type="ECO:0000256" key="3">
    <source>
        <dbReference type="ARBA" id="ARBA00022741"/>
    </source>
</evidence>
<organism evidence="8 9">
    <name type="scientific">Candidatus Kaiserbacteria bacterium RIFCSPHIGHO2_01_FULL_56_24</name>
    <dbReference type="NCBI Taxonomy" id="1798487"/>
    <lineage>
        <taxon>Bacteria</taxon>
        <taxon>Candidatus Kaiseribacteriota</taxon>
    </lineage>
</organism>
<keyword evidence="3 7" id="KW-0547">Nucleotide-binding</keyword>
<evidence type="ECO:0000256" key="5">
    <source>
        <dbReference type="ARBA" id="ARBA00022842"/>
    </source>
</evidence>
<dbReference type="AlphaFoldDB" id="A0A1F6DE91"/>
<comment type="subcellular location">
    <subcellularLocation>
        <location evidence="7">Cytoplasm</location>
    </subcellularLocation>
</comment>
<dbReference type="InterPro" id="IPR001114">
    <property type="entry name" value="Adenylosuccinate_synthetase"/>
</dbReference>
<dbReference type="GO" id="GO:0005737">
    <property type="term" value="C:cytoplasm"/>
    <property type="evidence" value="ECO:0007669"/>
    <property type="project" value="UniProtKB-SubCell"/>
</dbReference>
<dbReference type="GO" id="GO:0004019">
    <property type="term" value="F:adenylosuccinate synthase activity"/>
    <property type="evidence" value="ECO:0007669"/>
    <property type="project" value="UniProtKB-UniRule"/>
</dbReference>
<dbReference type="Gene3D" id="1.10.300.10">
    <property type="entry name" value="Adenylosuccinate Synthetase, subunit A, domain 2"/>
    <property type="match status" value="1"/>
</dbReference>
<dbReference type="InterPro" id="IPR027417">
    <property type="entry name" value="P-loop_NTPase"/>
</dbReference>
<dbReference type="GO" id="GO:0005525">
    <property type="term" value="F:GTP binding"/>
    <property type="evidence" value="ECO:0007669"/>
    <property type="project" value="UniProtKB-UniRule"/>
</dbReference>
<reference evidence="8 9" key="1">
    <citation type="journal article" date="2016" name="Nat. Commun.">
        <title>Thousands of microbial genomes shed light on interconnected biogeochemical processes in an aquifer system.</title>
        <authorList>
            <person name="Anantharaman K."/>
            <person name="Brown C.T."/>
            <person name="Hug L.A."/>
            <person name="Sharon I."/>
            <person name="Castelle C.J."/>
            <person name="Probst A.J."/>
            <person name="Thomas B.C."/>
            <person name="Singh A."/>
            <person name="Wilkins M.J."/>
            <person name="Karaoz U."/>
            <person name="Brodie E.L."/>
            <person name="Williams K.H."/>
            <person name="Hubbard S.S."/>
            <person name="Banfield J.F."/>
        </authorList>
    </citation>
    <scope>NUCLEOTIDE SEQUENCE [LARGE SCALE GENOMIC DNA]</scope>
</reference>
<dbReference type="Gene3D" id="3.40.440.10">
    <property type="entry name" value="Adenylosuccinate Synthetase, subunit A, domain 1"/>
    <property type="match status" value="1"/>
</dbReference>
<feature type="binding site" evidence="7">
    <location>
        <position position="327"/>
    </location>
    <ligand>
        <name>GTP</name>
        <dbReference type="ChEBI" id="CHEBI:37565"/>
    </ligand>
</feature>
<dbReference type="SMART" id="SM00788">
    <property type="entry name" value="Adenylsucc_synt"/>
    <property type="match status" value="1"/>
</dbReference>
<evidence type="ECO:0000256" key="4">
    <source>
        <dbReference type="ARBA" id="ARBA00022755"/>
    </source>
</evidence>